<sequence length="231" mass="24395">MEPDPPLTLAREATPHGEVVLRRRGAVLELVVDGAFAMDTVDTTTEVRLAEAALTRHQEPERVLVGGLGLGFTARAVLADPRVRRVDVVELAEPLVRWAREGLVPELAGLEGERCRLVADDVAHVLTGAGSPPGPWDVVLLDVDNGPGFLLHPGNAALYERSGLAALRRSLAPGGVGVVWSSHPAPDLLAGLRSVAAPGDEVEETALVVHREGRELTYSLSVLHRAPGTAG</sequence>
<evidence type="ECO:0000313" key="3">
    <source>
        <dbReference type="Proteomes" id="UP000677016"/>
    </source>
</evidence>
<dbReference type="Gene3D" id="3.40.50.150">
    <property type="entry name" value="Vaccinia Virus protein VP39"/>
    <property type="match status" value="1"/>
</dbReference>
<keyword evidence="1" id="KW-0620">Polyamine biosynthesis</keyword>
<dbReference type="PANTHER" id="PTHR43317">
    <property type="entry name" value="THERMOSPERMINE SYNTHASE ACAULIS5"/>
    <property type="match status" value="1"/>
</dbReference>
<accession>A0A941I0G0</accession>
<reference evidence="2" key="1">
    <citation type="submission" date="2021-04" db="EMBL/GenBank/DDBJ databases">
        <title>Phycicoccus avicenniae sp. nov., a novel endophytic actinomycetes isolated from branch of Avicennia mariana.</title>
        <authorList>
            <person name="Tuo L."/>
        </authorList>
    </citation>
    <scope>NUCLEOTIDE SEQUENCE</scope>
    <source>
        <strain evidence="2">BSK3Z-2</strain>
    </source>
</reference>
<dbReference type="Proteomes" id="UP000677016">
    <property type="component" value="Unassembled WGS sequence"/>
</dbReference>
<organism evidence="2 3">
    <name type="scientific">Phycicoccus avicenniae</name>
    <dbReference type="NCBI Taxonomy" id="2828860"/>
    <lineage>
        <taxon>Bacteria</taxon>
        <taxon>Bacillati</taxon>
        <taxon>Actinomycetota</taxon>
        <taxon>Actinomycetes</taxon>
        <taxon>Micrococcales</taxon>
        <taxon>Intrasporangiaceae</taxon>
        <taxon>Phycicoccus</taxon>
    </lineage>
</organism>
<dbReference type="AlphaFoldDB" id="A0A941I0G0"/>
<name>A0A941I0G0_9MICO</name>
<dbReference type="RefSeq" id="WP_211602341.1">
    <property type="nucleotide sequence ID" value="NZ_JAGSNF010000008.1"/>
</dbReference>
<dbReference type="EMBL" id="JAGSNF010000008">
    <property type="protein sequence ID" value="MBR7743089.1"/>
    <property type="molecule type" value="Genomic_DNA"/>
</dbReference>
<gene>
    <name evidence="2" type="ORF">KC207_07275</name>
</gene>
<dbReference type="PANTHER" id="PTHR43317:SF3">
    <property type="entry name" value="BLR2883 PROTEIN"/>
    <property type="match status" value="1"/>
</dbReference>
<protein>
    <submittedName>
        <fullName evidence="2">Spermidine synthase</fullName>
    </submittedName>
</protein>
<dbReference type="InterPro" id="IPR029063">
    <property type="entry name" value="SAM-dependent_MTases_sf"/>
</dbReference>
<dbReference type="GO" id="GO:0006596">
    <property type="term" value="P:polyamine biosynthetic process"/>
    <property type="evidence" value="ECO:0007669"/>
    <property type="project" value="UniProtKB-KW"/>
</dbReference>
<keyword evidence="3" id="KW-1185">Reference proteome</keyword>
<comment type="caution">
    <text evidence="2">The sequence shown here is derived from an EMBL/GenBank/DDBJ whole genome shotgun (WGS) entry which is preliminary data.</text>
</comment>
<proteinExistence type="predicted"/>
<dbReference type="Pfam" id="PF01564">
    <property type="entry name" value="Spermine_synth"/>
    <property type="match status" value="1"/>
</dbReference>
<dbReference type="SUPFAM" id="SSF53335">
    <property type="entry name" value="S-adenosyl-L-methionine-dependent methyltransferases"/>
    <property type="match status" value="1"/>
</dbReference>
<dbReference type="CDD" id="cd02440">
    <property type="entry name" value="AdoMet_MTases"/>
    <property type="match status" value="1"/>
</dbReference>
<evidence type="ECO:0000313" key="2">
    <source>
        <dbReference type="EMBL" id="MBR7743089.1"/>
    </source>
</evidence>
<evidence type="ECO:0000256" key="1">
    <source>
        <dbReference type="ARBA" id="ARBA00023115"/>
    </source>
</evidence>